<accession>A0A2S0MH18</accession>
<gene>
    <name evidence="1" type="ORF">C6570_13010</name>
</gene>
<evidence type="ECO:0000313" key="1">
    <source>
        <dbReference type="EMBL" id="AVO35051.1"/>
    </source>
</evidence>
<protein>
    <submittedName>
        <fullName evidence="1">Uncharacterized protein</fullName>
    </submittedName>
</protein>
<proteinExistence type="predicted"/>
<dbReference type="Proteomes" id="UP000239709">
    <property type="component" value="Chromosome"/>
</dbReference>
<name>A0A2S0MH18_9BURK</name>
<dbReference type="OrthoDB" id="5296275at2"/>
<dbReference type="KEGG" id="otk:C6570_13010"/>
<keyword evidence="2" id="KW-1185">Reference proteome</keyword>
<dbReference type="AlphaFoldDB" id="A0A2S0MH18"/>
<evidence type="ECO:0000313" key="2">
    <source>
        <dbReference type="Proteomes" id="UP000239709"/>
    </source>
</evidence>
<reference evidence="1 2" key="1">
    <citation type="submission" date="2018-03" db="EMBL/GenBank/DDBJ databases">
        <title>Genome sequencing of Ottowia sp.</title>
        <authorList>
            <person name="Kim S.-J."/>
            <person name="Heo J."/>
            <person name="Kwon S.-W."/>
        </authorList>
    </citation>
    <scope>NUCLEOTIDE SEQUENCE [LARGE SCALE GENOMIC DNA]</scope>
    <source>
        <strain evidence="1 2">KADR8-3</strain>
    </source>
</reference>
<organism evidence="1 2">
    <name type="scientific">Ottowia oryzae</name>
    <dbReference type="NCBI Taxonomy" id="2109914"/>
    <lineage>
        <taxon>Bacteria</taxon>
        <taxon>Pseudomonadati</taxon>
        <taxon>Pseudomonadota</taxon>
        <taxon>Betaproteobacteria</taxon>
        <taxon>Burkholderiales</taxon>
        <taxon>Comamonadaceae</taxon>
        <taxon>Ottowia</taxon>
    </lineage>
</organism>
<dbReference type="RefSeq" id="WP_106703600.1">
    <property type="nucleotide sequence ID" value="NZ_CP027666.1"/>
</dbReference>
<dbReference type="EMBL" id="CP027666">
    <property type="protein sequence ID" value="AVO35051.1"/>
    <property type="molecule type" value="Genomic_DNA"/>
</dbReference>
<sequence length="151" mass="16047">MKACATIQLSQQEHLCLQRHLAVLQARVSEQMATLAEAQALAEARAATAECRCHALERALIRERARAVLACTRWSWGLGGPPPHDLPAPRGTGAEQTPLVSATDVLCQTGCQGHAHPWLDADGACRLTGGECTRVGAPARVAAGEDEHARD</sequence>